<dbReference type="Gene3D" id="1.10.3720.10">
    <property type="entry name" value="MetI-like"/>
    <property type="match status" value="1"/>
</dbReference>
<evidence type="ECO:0000259" key="6">
    <source>
        <dbReference type="PROSITE" id="PS50928"/>
    </source>
</evidence>
<evidence type="ECO:0000256" key="1">
    <source>
        <dbReference type="ARBA" id="ARBA00004141"/>
    </source>
</evidence>
<comment type="subcellular location">
    <subcellularLocation>
        <location evidence="5">Cell membrane</location>
        <topology evidence="5">Multi-pass membrane protein</topology>
    </subcellularLocation>
    <subcellularLocation>
        <location evidence="1">Membrane</location>
        <topology evidence="1">Multi-pass membrane protein</topology>
    </subcellularLocation>
</comment>
<evidence type="ECO:0000256" key="3">
    <source>
        <dbReference type="ARBA" id="ARBA00022989"/>
    </source>
</evidence>
<evidence type="ECO:0000313" key="8">
    <source>
        <dbReference type="Proteomes" id="UP000190080"/>
    </source>
</evidence>
<gene>
    <name evidence="7" type="primary">yteP_2</name>
    <name evidence="7" type="ORF">CLORY_01230</name>
</gene>
<reference evidence="7 8" key="1">
    <citation type="submission" date="2017-03" db="EMBL/GenBank/DDBJ databases">
        <title>Genome sequence of Clostridium oryzae DSM 28571.</title>
        <authorList>
            <person name="Poehlein A."/>
            <person name="Daniel R."/>
        </authorList>
    </citation>
    <scope>NUCLEOTIDE SEQUENCE [LARGE SCALE GENOMIC DNA]</scope>
    <source>
        <strain evidence="7 8">DSM 28571</strain>
    </source>
</reference>
<comment type="similarity">
    <text evidence="5">Belongs to the binding-protein-dependent transport system permease family.</text>
</comment>
<feature type="transmembrane region" description="Helical" evidence="5">
    <location>
        <begin position="97"/>
        <end position="118"/>
    </location>
</feature>
<keyword evidence="2 5" id="KW-0812">Transmembrane</keyword>
<evidence type="ECO:0000256" key="5">
    <source>
        <dbReference type="RuleBase" id="RU363032"/>
    </source>
</evidence>
<dbReference type="OrthoDB" id="384651at2"/>
<dbReference type="RefSeq" id="WP_079421642.1">
    <property type="nucleotide sequence ID" value="NZ_MZGV01000001.1"/>
</dbReference>
<comment type="caution">
    <text evidence="7">The sequence shown here is derived from an EMBL/GenBank/DDBJ whole genome shotgun (WGS) entry which is preliminary data.</text>
</comment>
<dbReference type="Pfam" id="PF00528">
    <property type="entry name" value="BPD_transp_1"/>
    <property type="match status" value="1"/>
</dbReference>
<keyword evidence="8" id="KW-1185">Reference proteome</keyword>
<keyword evidence="4 5" id="KW-0472">Membrane</keyword>
<feature type="domain" description="ABC transmembrane type-1" evidence="6">
    <location>
        <begin position="93"/>
        <end position="310"/>
    </location>
</feature>
<dbReference type="CDD" id="cd06261">
    <property type="entry name" value="TM_PBP2"/>
    <property type="match status" value="1"/>
</dbReference>
<dbReference type="InterPro" id="IPR035906">
    <property type="entry name" value="MetI-like_sf"/>
</dbReference>
<dbReference type="Proteomes" id="UP000190080">
    <property type="component" value="Unassembled WGS sequence"/>
</dbReference>
<dbReference type="GO" id="GO:0005886">
    <property type="term" value="C:plasma membrane"/>
    <property type="evidence" value="ECO:0007669"/>
    <property type="project" value="UniProtKB-SubCell"/>
</dbReference>
<dbReference type="EMBL" id="MZGV01000001">
    <property type="protein sequence ID" value="OPJ65123.1"/>
    <property type="molecule type" value="Genomic_DNA"/>
</dbReference>
<keyword evidence="7" id="KW-0762">Sugar transport</keyword>
<dbReference type="AlphaFoldDB" id="A0A1V4IZ01"/>
<evidence type="ECO:0000313" key="7">
    <source>
        <dbReference type="EMBL" id="OPJ65123.1"/>
    </source>
</evidence>
<feature type="transmembrane region" description="Helical" evidence="5">
    <location>
        <begin position="33"/>
        <end position="59"/>
    </location>
</feature>
<keyword evidence="5" id="KW-0813">Transport</keyword>
<name>A0A1V4IZ01_9CLOT</name>
<dbReference type="PROSITE" id="PS50928">
    <property type="entry name" value="ABC_TM1"/>
    <property type="match status" value="1"/>
</dbReference>
<dbReference type="SUPFAM" id="SSF161098">
    <property type="entry name" value="MetI-like"/>
    <property type="match status" value="1"/>
</dbReference>
<dbReference type="STRING" id="1450648.CLORY_01230"/>
<feature type="transmembrane region" description="Helical" evidence="5">
    <location>
        <begin position="289"/>
        <end position="310"/>
    </location>
</feature>
<dbReference type="InterPro" id="IPR000515">
    <property type="entry name" value="MetI-like"/>
</dbReference>
<accession>A0A1V4IZ01</accession>
<proteinExistence type="inferred from homology"/>
<dbReference type="PANTHER" id="PTHR43496">
    <property type="entry name" value="PROTEIN LPLB"/>
    <property type="match status" value="1"/>
</dbReference>
<dbReference type="GO" id="GO:0055085">
    <property type="term" value="P:transmembrane transport"/>
    <property type="evidence" value="ECO:0007669"/>
    <property type="project" value="InterPro"/>
</dbReference>
<dbReference type="PANTHER" id="PTHR43496:SF1">
    <property type="entry name" value="POLYGALACTURONAN_RHAMNOGALACTURONAN TRANSPORT SYSTEM PERMEASE PROTEIN YTEP"/>
    <property type="match status" value="1"/>
</dbReference>
<organism evidence="7 8">
    <name type="scientific">Clostridium oryzae</name>
    <dbReference type="NCBI Taxonomy" id="1450648"/>
    <lineage>
        <taxon>Bacteria</taxon>
        <taxon>Bacillati</taxon>
        <taxon>Bacillota</taxon>
        <taxon>Clostridia</taxon>
        <taxon>Eubacteriales</taxon>
        <taxon>Clostridiaceae</taxon>
        <taxon>Clostridium</taxon>
    </lineage>
</organism>
<evidence type="ECO:0000256" key="4">
    <source>
        <dbReference type="ARBA" id="ARBA00023136"/>
    </source>
</evidence>
<protein>
    <submittedName>
        <fullName evidence="7">Putative multiple-sugar transport system permease YteP</fullName>
    </submittedName>
</protein>
<keyword evidence="3 5" id="KW-1133">Transmembrane helix</keyword>
<feature type="transmembrane region" description="Helical" evidence="5">
    <location>
        <begin position="236"/>
        <end position="257"/>
    </location>
</feature>
<evidence type="ECO:0000256" key="2">
    <source>
        <dbReference type="ARBA" id="ARBA00022692"/>
    </source>
</evidence>
<sequence length="323" mass="36830">MEASVESIQKRNKNLDKKKNKKITLKKLKEQKFLILMSFPFVVWVIIFCYVPLAGWVMAFEDYMPGQSFFKQHWSGLKQFKMLFHDDQFYQTLVNTLGMSSLGLIFGFTIPIIFALLLNELRSIRFKRTVQTISYLPHFVSWVIASSIIIKMLSVDGGVVNIILMHLHLISKPLNFMAKPNMFWGIVTASDVWKETGWNAIIYLAAITGIDQELYEAAKVDGANRFKQMIHITLPGIRPTIMVLLIMSIGNIINIGFEKQFLLGNNIVKDKGYVIDWYALDYGIGLFRYSYGTAIGIFKSVVSIVLLFAANQFARRTGEGAII</sequence>